<keyword evidence="2" id="KW-1133">Transmembrane helix</keyword>
<accession>A0A0R3SJR4</accession>
<dbReference type="Proteomes" id="UP000274504">
    <property type="component" value="Unassembled WGS sequence"/>
</dbReference>
<reference evidence="3 5" key="2">
    <citation type="submission" date="2018-11" db="EMBL/GenBank/DDBJ databases">
        <authorList>
            <consortium name="Pathogen Informatics"/>
        </authorList>
    </citation>
    <scope>NUCLEOTIDE SEQUENCE [LARGE SCALE GENOMIC DNA]</scope>
</reference>
<evidence type="ECO:0000313" key="5">
    <source>
        <dbReference type="Proteomes" id="UP000274504"/>
    </source>
</evidence>
<reference evidence="4 6" key="3">
    <citation type="submission" date="2019-07" db="EMBL/GenBank/DDBJ databases">
        <authorList>
            <person name="Jastrzebski P J."/>
            <person name="Paukszto L."/>
            <person name="Jastrzebski P J."/>
        </authorList>
    </citation>
    <scope>NUCLEOTIDE SEQUENCE [LARGE SCALE GENOMIC DNA]</scope>
    <source>
        <strain evidence="4 6">WMS-il1</strain>
    </source>
</reference>
<keyword evidence="2" id="KW-0812">Transmembrane</keyword>
<evidence type="ECO:0000256" key="2">
    <source>
        <dbReference type="SAM" id="Phobius"/>
    </source>
</evidence>
<evidence type="ECO:0000313" key="3">
    <source>
        <dbReference type="EMBL" id="VDL57495.1"/>
    </source>
</evidence>
<proteinExistence type="predicted"/>
<organism evidence="7">
    <name type="scientific">Hymenolepis diminuta</name>
    <name type="common">Rat tapeworm</name>
    <dbReference type="NCBI Taxonomy" id="6216"/>
    <lineage>
        <taxon>Eukaryota</taxon>
        <taxon>Metazoa</taxon>
        <taxon>Spiralia</taxon>
        <taxon>Lophotrochozoa</taxon>
        <taxon>Platyhelminthes</taxon>
        <taxon>Cestoda</taxon>
        <taxon>Eucestoda</taxon>
        <taxon>Cyclophyllidea</taxon>
        <taxon>Hymenolepididae</taxon>
        <taxon>Hymenolepis</taxon>
    </lineage>
</organism>
<evidence type="ECO:0000313" key="7">
    <source>
        <dbReference type="WBParaSite" id="HDID_0000517901-mRNA-1"/>
    </source>
</evidence>
<protein>
    <submittedName>
        <fullName evidence="7">Venom protein</fullName>
    </submittedName>
</protein>
<dbReference type="EMBL" id="UYSG01002437">
    <property type="protein sequence ID" value="VDL57495.1"/>
    <property type="molecule type" value="Genomic_DNA"/>
</dbReference>
<evidence type="ECO:0000313" key="4">
    <source>
        <dbReference type="EMBL" id="VUZ55129.1"/>
    </source>
</evidence>
<reference evidence="7" key="1">
    <citation type="submission" date="2017-02" db="UniProtKB">
        <authorList>
            <consortium name="WormBaseParasite"/>
        </authorList>
    </citation>
    <scope>IDENTIFICATION</scope>
</reference>
<dbReference type="EMBL" id="CABIJS010000688">
    <property type="protein sequence ID" value="VUZ55129.1"/>
    <property type="molecule type" value="Genomic_DNA"/>
</dbReference>
<feature type="region of interest" description="Disordered" evidence="1">
    <location>
        <begin position="31"/>
        <end position="62"/>
    </location>
</feature>
<feature type="transmembrane region" description="Helical" evidence="2">
    <location>
        <begin position="6"/>
        <end position="24"/>
    </location>
</feature>
<evidence type="ECO:0000313" key="6">
    <source>
        <dbReference type="Proteomes" id="UP000321570"/>
    </source>
</evidence>
<keyword evidence="2" id="KW-0472">Membrane</keyword>
<evidence type="ECO:0000256" key="1">
    <source>
        <dbReference type="SAM" id="MobiDB-lite"/>
    </source>
</evidence>
<dbReference type="WBParaSite" id="HDID_0000517901-mRNA-1">
    <property type="protein sequence ID" value="HDID_0000517901-mRNA-1"/>
    <property type="gene ID" value="HDID_0000517901"/>
</dbReference>
<name>A0A0R3SJR4_HYMDI</name>
<dbReference type="Proteomes" id="UP000321570">
    <property type="component" value="Unassembled WGS sequence"/>
</dbReference>
<gene>
    <name evidence="3" type="ORF">HDID_LOCUS5177</name>
    <name evidence="4" type="ORF">WMSIL1_LOCUS13086</name>
</gene>
<keyword evidence="6" id="KW-1185">Reference proteome</keyword>
<sequence length="146" mass="18311">MRPAAYFIFVLVFVTFFKNSYPYYKERAAKRNRDKEDEFDSLNNDWDEWDDDSENKEEEFEDKDDCDWDCCKKNRQNGKFDRDKGNKRPRLYALRRFFEGDEFEDERPRDRFDDYFDYFWENLEREFEEFSGKHEKPTVDYDDIYD</sequence>
<dbReference type="AlphaFoldDB" id="A0A0R3SJR4"/>
<feature type="compositionally biased region" description="Acidic residues" evidence="1">
    <location>
        <begin position="37"/>
        <end position="62"/>
    </location>
</feature>